<dbReference type="Proteomes" id="UP001056756">
    <property type="component" value="Chromosome"/>
</dbReference>
<feature type="transmembrane region" description="Helical" evidence="8">
    <location>
        <begin position="174"/>
        <end position="194"/>
    </location>
</feature>
<evidence type="ECO:0000256" key="8">
    <source>
        <dbReference type="SAM" id="Phobius"/>
    </source>
</evidence>
<keyword evidence="3" id="KW-0813">Transport</keyword>
<feature type="transmembrane region" description="Helical" evidence="8">
    <location>
        <begin position="5"/>
        <end position="25"/>
    </location>
</feature>
<feature type="domain" description="EamA" evidence="9">
    <location>
        <begin position="150"/>
        <end position="279"/>
    </location>
</feature>
<keyword evidence="4" id="KW-1003">Cell membrane</keyword>
<dbReference type="InterPro" id="IPR000620">
    <property type="entry name" value="EamA_dom"/>
</dbReference>
<evidence type="ECO:0000313" key="10">
    <source>
        <dbReference type="EMBL" id="URN95075.1"/>
    </source>
</evidence>
<evidence type="ECO:0000256" key="3">
    <source>
        <dbReference type="ARBA" id="ARBA00022448"/>
    </source>
</evidence>
<dbReference type="InterPro" id="IPR037185">
    <property type="entry name" value="EmrE-like"/>
</dbReference>
<dbReference type="AlphaFoldDB" id="A0A9J6ZFW7"/>
<evidence type="ECO:0000256" key="5">
    <source>
        <dbReference type="ARBA" id="ARBA00022692"/>
    </source>
</evidence>
<name>A0A9J6ZFW7_9BACL</name>
<dbReference type="GO" id="GO:0005886">
    <property type="term" value="C:plasma membrane"/>
    <property type="evidence" value="ECO:0007669"/>
    <property type="project" value="UniProtKB-SubCell"/>
</dbReference>
<evidence type="ECO:0000259" key="9">
    <source>
        <dbReference type="Pfam" id="PF00892"/>
    </source>
</evidence>
<protein>
    <submittedName>
        <fullName evidence="10">EamA family transporter RarD</fullName>
    </submittedName>
</protein>
<feature type="transmembrane region" description="Helical" evidence="8">
    <location>
        <begin position="206"/>
        <end position="225"/>
    </location>
</feature>
<evidence type="ECO:0000256" key="4">
    <source>
        <dbReference type="ARBA" id="ARBA00022475"/>
    </source>
</evidence>
<dbReference type="InterPro" id="IPR004626">
    <property type="entry name" value="RarD"/>
</dbReference>
<feature type="transmembrane region" description="Helical" evidence="8">
    <location>
        <begin position="123"/>
        <end position="140"/>
    </location>
</feature>
<sequence>MRKGIIYAVLTYLCWGLLPLYWRIFDTMPALEVLSHRILWSFVFVAIIVTVAKRWKHMKAAVVDRKSKVAVILCSLFITCNWLIFIWAVNAHHVVETSLGYYMNPLISVLFAVVFLKERLHLGQWLAIILAGVGVLMLAIQYGHIPWISISLAISFALYGLAKKVAKLDVLMGLTWETLIVFPISLFYLVFIHAQGTATLSTLSSSSLILLLLAGVATAMPLFWFAKATELLPLSTVGFIQYIAPTTSLLLAIFVFNEPFTSGQLSSFILIWGALILYSISTFRTSKSTHQLKEAKVA</sequence>
<accession>A0A9J6ZFW7</accession>
<gene>
    <name evidence="10" type="primary">rarD</name>
    <name evidence="10" type="ORF">NAG76_02110</name>
</gene>
<reference evidence="10" key="1">
    <citation type="submission" date="2022-05" db="EMBL/GenBank/DDBJ databases">
        <title>Novel bacterial taxa in a minimal lignocellulolytic consortium and its capacity to transform plastics disclosed by genome-resolved metagenomics.</title>
        <authorList>
            <person name="Rodriguez C.A.D."/>
            <person name="Diaz-Garcia L."/>
            <person name="Herrera K."/>
            <person name="Tarazona N.A."/>
            <person name="Sproer C."/>
            <person name="Overmann J."/>
            <person name="Jimenez D.J."/>
        </authorList>
    </citation>
    <scope>NUCLEOTIDE SEQUENCE</scope>
    <source>
        <strain evidence="10">MAG5</strain>
    </source>
</reference>
<feature type="transmembrane region" description="Helical" evidence="8">
    <location>
        <begin position="37"/>
        <end position="55"/>
    </location>
</feature>
<feature type="transmembrane region" description="Helical" evidence="8">
    <location>
        <begin position="99"/>
        <end position="116"/>
    </location>
</feature>
<dbReference type="EMBL" id="CP097899">
    <property type="protein sequence ID" value="URN95075.1"/>
    <property type="molecule type" value="Genomic_DNA"/>
</dbReference>
<dbReference type="SUPFAM" id="SSF103481">
    <property type="entry name" value="Multidrug resistance efflux transporter EmrE"/>
    <property type="match status" value="2"/>
</dbReference>
<evidence type="ECO:0000256" key="6">
    <source>
        <dbReference type="ARBA" id="ARBA00022989"/>
    </source>
</evidence>
<feature type="transmembrane region" description="Helical" evidence="8">
    <location>
        <begin position="237"/>
        <end position="256"/>
    </location>
</feature>
<organism evidence="10 11">
    <name type="scientific">Candidatus Pristimantibacillus lignocellulolyticus</name>
    <dbReference type="NCBI Taxonomy" id="2994561"/>
    <lineage>
        <taxon>Bacteria</taxon>
        <taxon>Bacillati</taxon>
        <taxon>Bacillota</taxon>
        <taxon>Bacilli</taxon>
        <taxon>Bacillales</taxon>
        <taxon>Paenibacillaceae</taxon>
        <taxon>Candidatus Pristimantibacillus</taxon>
    </lineage>
</organism>
<proteinExistence type="inferred from homology"/>
<keyword evidence="5 8" id="KW-0812">Transmembrane</keyword>
<dbReference type="NCBIfam" id="TIGR00688">
    <property type="entry name" value="rarD"/>
    <property type="match status" value="1"/>
</dbReference>
<feature type="domain" description="EamA" evidence="9">
    <location>
        <begin position="3"/>
        <end position="138"/>
    </location>
</feature>
<keyword evidence="6 8" id="KW-1133">Transmembrane helix</keyword>
<feature type="transmembrane region" description="Helical" evidence="8">
    <location>
        <begin position="262"/>
        <end position="283"/>
    </location>
</feature>
<comment type="similarity">
    <text evidence="2">Belongs to the EamA transporter family.</text>
</comment>
<dbReference type="PANTHER" id="PTHR22911">
    <property type="entry name" value="ACYL-MALONYL CONDENSING ENZYME-RELATED"/>
    <property type="match status" value="1"/>
</dbReference>
<evidence type="ECO:0000256" key="7">
    <source>
        <dbReference type="ARBA" id="ARBA00023136"/>
    </source>
</evidence>
<evidence type="ECO:0000313" key="11">
    <source>
        <dbReference type="Proteomes" id="UP001056756"/>
    </source>
</evidence>
<evidence type="ECO:0000256" key="2">
    <source>
        <dbReference type="ARBA" id="ARBA00007362"/>
    </source>
</evidence>
<feature type="transmembrane region" description="Helical" evidence="8">
    <location>
        <begin position="67"/>
        <end position="87"/>
    </location>
</feature>
<dbReference type="Pfam" id="PF00892">
    <property type="entry name" value="EamA"/>
    <property type="match status" value="2"/>
</dbReference>
<dbReference type="PANTHER" id="PTHR22911:SF137">
    <property type="entry name" value="SOLUTE CARRIER FAMILY 35 MEMBER G2-RELATED"/>
    <property type="match status" value="1"/>
</dbReference>
<comment type="subcellular location">
    <subcellularLocation>
        <location evidence="1">Cell membrane</location>
        <topology evidence="1">Multi-pass membrane protein</topology>
    </subcellularLocation>
</comment>
<dbReference type="KEGG" id="plig:NAG76_02110"/>
<evidence type="ECO:0000256" key="1">
    <source>
        <dbReference type="ARBA" id="ARBA00004651"/>
    </source>
</evidence>
<feature type="transmembrane region" description="Helical" evidence="8">
    <location>
        <begin position="146"/>
        <end position="162"/>
    </location>
</feature>
<keyword evidence="7 8" id="KW-0472">Membrane</keyword>